<dbReference type="EnsemblPlants" id="AET1Gv20595200.2">
    <property type="protein sequence ID" value="AET1Gv20595200.2"/>
    <property type="gene ID" value="AET1Gv20595200"/>
</dbReference>
<evidence type="ECO:0000313" key="2">
    <source>
        <dbReference type="Proteomes" id="UP000015105"/>
    </source>
</evidence>
<dbReference type="PANTHER" id="PTHR31362">
    <property type="entry name" value="GLYCOSYLTRANSFERASE STELLO1-RELATED"/>
    <property type="match status" value="1"/>
</dbReference>
<reference evidence="2" key="2">
    <citation type="journal article" date="2017" name="Nat. Plants">
        <title>The Aegilops tauschii genome reveals multiple impacts of transposons.</title>
        <authorList>
            <person name="Zhao G."/>
            <person name="Zou C."/>
            <person name="Li K."/>
            <person name="Wang K."/>
            <person name="Li T."/>
            <person name="Gao L."/>
            <person name="Zhang X."/>
            <person name="Wang H."/>
            <person name="Yang Z."/>
            <person name="Liu X."/>
            <person name="Jiang W."/>
            <person name="Mao L."/>
            <person name="Kong X."/>
            <person name="Jiao Y."/>
            <person name="Jia J."/>
        </authorList>
    </citation>
    <scope>NUCLEOTIDE SEQUENCE [LARGE SCALE GENOMIC DNA]</scope>
    <source>
        <strain evidence="2">cv. AL8/78</strain>
    </source>
</reference>
<name>A0A452Z134_AEGTS</name>
<keyword evidence="2" id="KW-1185">Reference proteome</keyword>
<dbReference type="Gramene" id="AET1Gv20595200.2">
    <property type="protein sequence ID" value="AET1Gv20595200.2"/>
    <property type="gene ID" value="AET1Gv20595200"/>
</dbReference>
<proteinExistence type="predicted"/>
<dbReference type="PANTHER" id="PTHR31362:SF14">
    <property type="entry name" value="OS05G0391200 PROTEIN"/>
    <property type="match status" value="1"/>
</dbReference>
<reference evidence="2" key="1">
    <citation type="journal article" date="2014" name="Science">
        <title>Ancient hybridizations among the ancestral genomes of bread wheat.</title>
        <authorList>
            <consortium name="International Wheat Genome Sequencing Consortium,"/>
            <person name="Marcussen T."/>
            <person name="Sandve S.R."/>
            <person name="Heier L."/>
            <person name="Spannagl M."/>
            <person name="Pfeifer M."/>
            <person name="Jakobsen K.S."/>
            <person name="Wulff B.B."/>
            <person name="Steuernagel B."/>
            <person name="Mayer K.F."/>
            <person name="Olsen O.A."/>
        </authorList>
    </citation>
    <scope>NUCLEOTIDE SEQUENCE [LARGE SCALE GENOMIC DNA]</scope>
    <source>
        <strain evidence="2">cv. AL8/78</strain>
    </source>
</reference>
<sequence>TVNYEIGNLIKWRKNFGNVVLIMHVSGPVDRVALEWRLLYGRIFKTVIILAEHSNAELAVERCPLSHAYKYLPKVFARYGGADGFLFLQDHMILNYWNLLQADKEKLWITDKRLHILGLLFHWRAIKRNGLLSKVLWLSRSLAAPLFISSPSIKKAWAKIRLYSVAANCSMCPDSLLRTSVILWVSLAVWICIIRLRSRCSSWRWTRLKILIRKL</sequence>
<reference evidence="1" key="3">
    <citation type="journal article" date="2017" name="Nature">
        <title>Genome sequence of the progenitor of the wheat D genome Aegilops tauschii.</title>
        <authorList>
            <person name="Luo M.C."/>
            <person name="Gu Y.Q."/>
            <person name="Puiu D."/>
            <person name="Wang H."/>
            <person name="Twardziok S.O."/>
            <person name="Deal K.R."/>
            <person name="Huo N."/>
            <person name="Zhu T."/>
            <person name="Wang L."/>
            <person name="Wang Y."/>
            <person name="McGuire P.E."/>
            <person name="Liu S."/>
            <person name="Long H."/>
            <person name="Ramasamy R.K."/>
            <person name="Rodriguez J.C."/>
            <person name="Van S.L."/>
            <person name="Yuan L."/>
            <person name="Wang Z."/>
            <person name="Xia Z."/>
            <person name="Xiao L."/>
            <person name="Anderson O.D."/>
            <person name="Ouyang S."/>
            <person name="Liang Y."/>
            <person name="Zimin A.V."/>
            <person name="Pertea G."/>
            <person name="Qi P."/>
            <person name="Bennetzen J.L."/>
            <person name="Dai X."/>
            <person name="Dawson M.W."/>
            <person name="Muller H.G."/>
            <person name="Kugler K."/>
            <person name="Rivarola-Duarte L."/>
            <person name="Spannagl M."/>
            <person name="Mayer K.F.X."/>
            <person name="Lu F.H."/>
            <person name="Bevan M.W."/>
            <person name="Leroy P."/>
            <person name="Li P."/>
            <person name="You F.M."/>
            <person name="Sun Q."/>
            <person name="Liu Z."/>
            <person name="Lyons E."/>
            <person name="Wicker T."/>
            <person name="Salzberg S.L."/>
            <person name="Devos K.M."/>
            <person name="Dvorak J."/>
        </authorList>
    </citation>
    <scope>NUCLEOTIDE SEQUENCE [LARGE SCALE GENOMIC DNA]</scope>
    <source>
        <strain evidence="1">cv. AL8/78</strain>
    </source>
</reference>
<dbReference type="Proteomes" id="UP000015105">
    <property type="component" value="Chromosome 1D"/>
</dbReference>
<dbReference type="AlphaFoldDB" id="A0A452Z134"/>
<accession>A0A452Z134</accession>
<dbReference type="InterPro" id="IPR005049">
    <property type="entry name" value="STL-like"/>
</dbReference>
<protein>
    <submittedName>
        <fullName evidence="1">Uncharacterized protein</fullName>
    </submittedName>
</protein>
<organism evidence="1 2">
    <name type="scientific">Aegilops tauschii subsp. strangulata</name>
    <name type="common">Goatgrass</name>
    <dbReference type="NCBI Taxonomy" id="200361"/>
    <lineage>
        <taxon>Eukaryota</taxon>
        <taxon>Viridiplantae</taxon>
        <taxon>Streptophyta</taxon>
        <taxon>Embryophyta</taxon>
        <taxon>Tracheophyta</taxon>
        <taxon>Spermatophyta</taxon>
        <taxon>Magnoliopsida</taxon>
        <taxon>Liliopsida</taxon>
        <taxon>Poales</taxon>
        <taxon>Poaceae</taxon>
        <taxon>BOP clade</taxon>
        <taxon>Pooideae</taxon>
        <taxon>Triticodae</taxon>
        <taxon>Triticeae</taxon>
        <taxon>Triticinae</taxon>
        <taxon>Aegilops</taxon>
    </lineage>
</organism>
<evidence type="ECO:0000313" key="1">
    <source>
        <dbReference type="EnsemblPlants" id="AET1Gv20595200.2"/>
    </source>
</evidence>
<reference evidence="1" key="5">
    <citation type="journal article" date="2021" name="G3 (Bethesda)">
        <title>Aegilops tauschii genome assembly Aet v5.0 features greater sequence contiguity and improved annotation.</title>
        <authorList>
            <person name="Wang L."/>
            <person name="Zhu T."/>
            <person name="Rodriguez J.C."/>
            <person name="Deal K.R."/>
            <person name="Dubcovsky J."/>
            <person name="McGuire P.E."/>
            <person name="Lux T."/>
            <person name="Spannagl M."/>
            <person name="Mayer K.F.X."/>
            <person name="Baldrich P."/>
            <person name="Meyers B.C."/>
            <person name="Huo N."/>
            <person name="Gu Y.Q."/>
            <person name="Zhou H."/>
            <person name="Devos K.M."/>
            <person name="Bennetzen J.L."/>
            <person name="Unver T."/>
            <person name="Budak H."/>
            <person name="Gulick P.J."/>
            <person name="Galiba G."/>
            <person name="Kalapos B."/>
            <person name="Nelson D.R."/>
            <person name="Li P."/>
            <person name="You F.M."/>
            <person name="Luo M.C."/>
            <person name="Dvorak J."/>
        </authorList>
    </citation>
    <scope>NUCLEOTIDE SEQUENCE [LARGE SCALE GENOMIC DNA]</scope>
    <source>
        <strain evidence="1">cv. AL8/78</strain>
    </source>
</reference>
<reference evidence="1" key="4">
    <citation type="submission" date="2019-03" db="UniProtKB">
        <authorList>
            <consortium name="EnsemblPlants"/>
        </authorList>
    </citation>
    <scope>IDENTIFICATION</scope>
</reference>